<dbReference type="PROSITE" id="PS51257">
    <property type="entry name" value="PROKAR_LIPOPROTEIN"/>
    <property type="match status" value="1"/>
</dbReference>
<sequence>MERANADDNAMSVNVLIASGCPAELDSIQDTMSVRACKFFSNANVTNINVEVAPASMLLD</sequence>
<organism evidence="1 2">
    <name type="scientific">Amniculicola lignicola CBS 123094</name>
    <dbReference type="NCBI Taxonomy" id="1392246"/>
    <lineage>
        <taxon>Eukaryota</taxon>
        <taxon>Fungi</taxon>
        <taxon>Dikarya</taxon>
        <taxon>Ascomycota</taxon>
        <taxon>Pezizomycotina</taxon>
        <taxon>Dothideomycetes</taxon>
        <taxon>Pleosporomycetidae</taxon>
        <taxon>Pleosporales</taxon>
        <taxon>Amniculicolaceae</taxon>
        <taxon>Amniculicola</taxon>
    </lineage>
</organism>
<keyword evidence="2" id="KW-1185">Reference proteome</keyword>
<dbReference type="Proteomes" id="UP000799779">
    <property type="component" value="Unassembled WGS sequence"/>
</dbReference>
<reference evidence="1" key="1">
    <citation type="journal article" date="2020" name="Stud. Mycol.">
        <title>101 Dothideomycetes genomes: a test case for predicting lifestyles and emergence of pathogens.</title>
        <authorList>
            <person name="Haridas S."/>
            <person name="Albert R."/>
            <person name="Binder M."/>
            <person name="Bloem J."/>
            <person name="Labutti K."/>
            <person name="Salamov A."/>
            <person name="Andreopoulos B."/>
            <person name="Baker S."/>
            <person name="Barry K."/>
            <person name="Bills G."/>
            <person name="Bluhm B."/>
            <person name="Cannon C."/>
            <person name="Castanera R."/>
            <person name="Culley D."/>
            <person name="Daum C."/>
            <person name="Ezra D."/>
            <person name="Gonzalez J."/>
            <person name="Henrissat B."/>
            <person name="Kuo A."/>
            <person name="Liang C."/>
            <person name="Lipzen A."/>
            <person name="Lutzoni F."/>
            <person name="Magnuson J."/>
            <person name="Mondo S."/>
            <person name="Nolan M."/>
            <person name="Ohm R."/>
            <person name="Pangilinan J."/>
            <person name="Park H.-J."/>
            <person name="Ramirez L."/>
            <person name="Alfaro M."/>
            <person name="Sun H."/>
            <person name="Tritt A."/>
            <person name="Yoshinaga Y."/>
            <person name="Zwiers L.-H."/>
            <person name="Turgeon B."/>
            <person name="Goodwin S."/>
            <person name="Spatafora J."/>
            <person name="Crous P."/>
            <person name="Grigoriev I."/>
        </authorList>
    </citation>
    <scope>NUCLEOTIDE SEQUENCE</scope>
    <source>
        <strain evidence="1">CBS 123094</strain>
    </source>
</reference>
<protein>
    <submittedName>
        <fullName evidence="1">Uncharacterized protein</fullName>
    </submittedName>
</protein>
<gene>
    <name evidence="1" type="ORF">P154DRAFT_573560</name>
</gene>
<dbReference type="AlphaFoldDB" id="A0A6A5WME0"/>
<evidence type="ECO:0000313" key="1">
    <source>
        <dbReference type="EMBL" id="KAF2003160.1"/>
    </source>
</evidence>
<accession>A0A6A5WME0</accession>
<evidence type="ECO:0000313" key="2">
    <source>
        <dbReference type="Proteomes" id="UP000799779"/>
    </source>
</evidence>
<proteinExistence type="predicted"/>
<name>A0A6A5WME0_9PLEO</name>
<dbReference type="EMBL" id="ML977574">
    <property type="protein sequence ID" value="KAF2003160.1"/>
    <property type="molecule type" value="Genomic_DNA"/>
</dbReference>